<keyword evidence="3" id="KW-0963">Cytoplasm</keyword>
<dbReference type="GO" id="GO:0008017">
    <property type="term" value="F:microtubule binding"/>
    <property type="evidence" value="ECO:0007669"/>
    <property type="project" value="InterPro"/>
</dbReference>
<feature type="region of interest" description="Disordered" evidence="7">
    <location>
        <begin position="135"/>
        <end position="165"/>
    </location>
</feature>
<feature type="compositionally biased region" description="Low complexity" evidence="7">
    <location>
        <begin position="433"/>
        <end position="449"/>
    </location>
</feature>
<keyword evidence="6" id="KW-0175">Coiled coil</keyword>
<dbReference type="AlphaFoldDB" id="A0A4S8K6S1"/>
<evidence type="ECO:0000256" key="4">
    <source>
        <dbReference type="ARBA" id="ARBA00022701"/>
    </source>
</evidence>
<keyword evidence="10" id="KW-1185">Reference proteome</keyword>
<gene>
    <name evidence="9" type="ORF">C4D60_Mb08t26970</name>
</gene>
<organism evidence="9 10">
    <name type="scientific">Musa balbisiana</name>
    <name type="common">Banana</name>
    <dbReference type="NCBI Taxonomy" id="52838"/>
    <lineage>
        <taxon>Eukaryota</taxon>
        <taxon>Viridiplantae</taxon>
        <taxon>Streptophyta</taxon>
        <taxon>Embryophyta</taxon>
        <taxon>Tracheophyta</taxon>
        <taxon>Spermatophyta</taxon>
        <taxon>Magnoliopsida</taxon>
        <taxon>Liliopsida</taxon>
        <taxon>Zingiberales</taxon>
        <taxon>Musaceae</taxon>
        <taxon>Musa</taxon>
    </lineage>
</organism>
<proteinExistence type="inferred from homology"/>
<feature type="compositionally biased region" description="Low complexity" evidence="7">
    <location>
        <begin position="481"/>
        <end position="492"/>
    </location>
</feature>
<reference evidence="9 10" key="1">
    <citation type="journal article" date="2019" name="Nat. Plants">
        <title>Genome sequencing of Musa balbisiana reveals subgenome evolution and function divergence in polyploid bananas.</title>
        <authorList>
            <person name="Yao X."/>
        </authorList>
    </citation>
    <scope>NUCLEOTIDE SEQUENCE [LARGE SCALE GENOMIC DNA]</scope>
    <source>
        <strain evidence="10">cv. DH-PKW</strain>
        <tissue evidence="9">Leaves</tissue>
    </source>
</reference>
<feature type="region of interest" description="Disordered" evidence="7">
    <location>
        <begin position="278"/>
        <end position="304"/>
    </location>
</feature>
<dbReference type="InterPro" id="IPR027329">
    <property type="entry name" value="TPX2_C"/>
</dbReference>
<dbReference type="PANTHER" id="PTHR46372:SF26">
    <property type="entry name" value="(WILD MALAYSIAN BANANA) HYPOTHETICAL PROTEIN"/>
    <property type="match status" value="1"/>
</dbReference>
<keyword evidence="4" id="KW-0493">Microtubule</keyword>
<evidence type="ECO:0000256" key="6">
    <source>
        <dbReference type="SAM" id="Coils"/>
    </source>
</evidence>
<evidence type="ECO:0000259" key="8">
    <source>
        <dbReference type="Pfam" id="PF06886"/>
    </source>
</evidence>
<sequence>MALAIGFGREGKAQLQGFIDELGLEENLWRPSPGFCGGDETNQGGRIIESTIRLRHWAWVASESSISSWWWISILKMESGDGVEVELNKGTVEEAAEAHGSTSLVNKENAVTENGTHAVHADSGSEDTSKVVLDSSVDRDEGPTFATENKVTDSSKRGGSDRFKKIQKNSGCLNGSLIEPQKKRNVLSQSFSFSSKGSLANNLHKSTTSLKQSKVASSITNGDPAANHSVFTTAPSARKTRSVILAQWRQLQMALLLKRHSNSNDGKTKSLRCTLPAKEDDDAHSAASSSTPHARKNTGNGFNFKLDERAEKRKEFFMKLEEKNHAKELEKTNLQAKSKENQEAEIRRLRKSLTFKATPMPSFYQEPGPPKVELKKIPPTRARSPKLGRRKQSVAAASNPSEAGDSCQSPCVTASSTKMNEGAASSKRNAIASKNPKLKSLSKLPSQKSKTTKSDAKSLEPKVDEVKTQNGDDTTTEVSAETGVETVPTSPEEVVKEDQTIAATFPEASISPQQVPVQG</sequence>
<dbReference type="GO" id="GO:0000226">
    <property type="term" value="P:microtubule cytoskeleton organization"/>
    <property type="evidence" value="ECO:0007669"/>
    <property type="project" value="InterPro"/>
</dbReference>
<name>A0A4S8K6S1_MUSBA</name>
<feature type="compositionally biased region" description="Polar residues" evidence="7">
    <location>
        <begin position="395"/>
        <end position="419"/>
    </location>
</feature>
<feature type="region of interest" description="Disordered" evidence="7">
    <location>
        <begin position="357"/>
        <end position="495"/>
    </location>
</feature>
<evidence type="ECO:0000256" key="5">
    <source>
        <dbReference type="ARBA" id="ARBA00023212"/>
    </source>
</evidence>
<dbReference type="PANTHER" id="PTHR46372">
    <property type="entry name" value="PROTEIN WVD2-LIKE 3"/>
    <property type="match status" value="1"/>
</dbReference>
<feature type="compositionally biased region" description="Basic and acidic residues" evidence="7">
    <location>
        <begin position="452"/>
        <end position="467"/>
    </location>
</feature>
<protein>
    <recommendedName>
        <fullName evidence="8">TPX2 C-terminal domain-containing protein</fullName>
    </recommendedName>
</protein>
<evidence type="ECO:0000313" key="10">
    <source>
        <dbReference type="Proteomes" id="UP000317650"/>
    </source>
</evidence>
<feature type="coiled-coil region" evidence="6">
    <location>
        <begin position="317"/>
        <end position="347"/>
    </location>
</feature>
<feature type="compositionally biased region" description="Polar residues" evidence="7">
    <location>
        <begin position="468"/>
        <end position="479"/>
    </location>
</feature>
<feature type="compositionally biased region" description="Basic and acidic residues" evidence="7">
    <location>
        <begin position="150"/>
        <end position="164"/>
    </location>
</feature>
<comment type="subcellular location">
    <subcellularLocation>
        <location evidence="1">Cytoplasm</location>
        <location evidence="1">Cytoskeleton</location>
    </subcellularLocation>
</comment>
<feature type="domain" description="TPX2 C-terminal" evidence="8">
    <location>
        <begin position="302"/>
        <end position="377"/>
    </location>
</feature>
<keyword evidence="5" id="KW-0206">Cytoskeleton</keyword>
<evidence type="ECO:0000256" key="3">
    <source>
        <dbReference type="ARBA" id="ARBA00022490"/>
    </source>
</evidence>
<accession>A0A4S8K6S1</accession>
<dbReference type="EMBL" id="PYDT01000002">
    <property type="protein sequence ID" value="THU70626.1"/>
    <property type="molecule type" value="Genomic_DNA"/>
</dbReference>
<evidence type="ECO:0000256" key="7">
    <source>
        <dbReference type="SAM" id="MobiDB-lite"/>
    </source>
</evidence>
<dbReference type="GO" id="GO:0005874">
    <property type="term" value="C:microtubule"/>
    <property type="evidence" value="ECO:0007669"/>
    <property type="project" value="UniProtKB-KW"/>
</dbReference>
<evidence type="ECO:0000256" key="1">
    <source>
        <dbReference type="ARBA" id="ARBA00004245"/>
    </source>
</evidence>
<dbReference type="Pfam" id="PF06886">
    <property type="entry name" value="TPX2"/>
    <property type="match status" value="1"/>
</dbReference>
<comment type="similarity">
    <text evidence="2">Belongs to the TPX2 family.</text>
</comment>
<dbReference type="InterPro" id="IPR044806">
    <property type="entry name" value="WVD2/WDL1-4"/>
</dbReference>
<feature type="compositionally biased region" description="Basic residues" evidence="7">
    <location>
        <begin position="383"/>
        <end position="392"/>
    </location>
</feature>
<evidence type="ECO:0000256" key="2">
    <source>
        <dbReference type="ARBA" id="ARBA00005885"/>
    </source>
</evidence>
<evidence type="ECO:0000313" key="9">
    <source>
        <dbReference type="EMBL" id="THU70626.1"/>
    </source>
</evidence>
<comment type="caution">
    <text evidence="9">The sequence shown here is derived from an EMBL/GenBank/DDBJ whole genome shotgun (WGS) entry which is preliminary data.</text>
</comment>
<dbReference type="Proteomes" id="UP000317650">
    <property type="component" value="Chromosome 8"/>
</dbReference>